<reference evidence="3 4" key="1">
    <citation type="submission" date="2019-05" db="EMBL/GenBank/DDBJ databases">
        <title>Complete genome sequencing of Anaerostipes rhamnosivorans.</title>
        <authorList>
            <person name="Bui T.P.N."/>
            <person name="de Vos W.M."/>
        </authorList>
    </citation>
    <scope>NUCLEOTIDE SEQUENCE [LARGE SCALE GENOMIC DNA]</scope>
    <source>
        <strain evidence="3 4">1y2</strain>
    </source>
</reference>
<dbReference type="Gene3D" id="1.10.260.40">
    <property type="entry name" value="lambda repressor-like DNA-binding domains"/>
    <property type="match status" value="1"/>
</dbReference>
<protein>
    <submittedName>
        <fullName evidence="3">Transcriptional regulator</fullName>
    </submittedName>
</protein>
<dbReference type="EMBL" id="CP040058">
    <property type="protein sequence ID" value="QCP35942.1"/>
    <property type="molecule type" value="Genomic_DNA"/>
</dbReference>
<dbReference type="CDD" id="cd00093">
    <property type="entry name" value="HTH_XRE"/>
    <property type="match status" value="1"/>
</dbReference>
<organism evidence="3 4">
    <name type="scientific">Anaerostipes rhamnosivorans</name>
    <dbReference type="NCBI Taxonomy" id="1229621"/>
    <lineage>
        <taxon>Bacteria</taxon>
        <taxon>Bacillati</taxon>
        <taxon>Bacillota</taxon>
        <taxon>Clostridia</taxon>
        <taxon>Lachnospirales</taxon>
        <taxon>Lachnospiraceae</taxon>
        <taxon>Anaerostipes</taxon>
    </lineage>
</organism>
<accession>A0A4P8IDN3</accession>
<dbReference type="SMART" id="SM00530">
    <property type="entry name" value="HTH_XRE"/>
    <property type="match status" value="1"/>
</dbReference>
<dbReference type="KEGG" id="arf:AR1Y2_2488"/>
<dbReference type="Proteomes" id="UP000298653">
    <property type="component" value="Chromosome"/>
</dbReference>
<dbReference type="GO" id="GO:0005829">
    <property type="term" value="C:cytosol"/>
    <property type="evidence" value="ECO:0007669"/>
    <property type="project" value="TreeGrafter"/>
</dbReference>
<evidence type="ECO:0000259" key="2">
    <source>
        <dbReference type="PROSITE" id="PS50943"/>
    </source>
</evidence>
<dbReference type="Pfam" id="PF01381">
    <property type="entry name" value="HTH_3"/>
    <property type="match status" value="1"/>
</dbReference>
<evidence type="ECO:0000256" key="1">
    <source>
        <dbReference type="ARBA" id="ARBA00023125"/>
    </source>
</evidence>
<dbReference type="InterPro" id="IPR010982">
    <property type="entry name" value="Lambda_DNA-bd_dom_sf"/>
</dbReference>
<evidence type="ECO:0000313" key="3">
    <source>
        <dbReference type="EMBL" id="QCP35942.1"/>
    </source>
</evidence>
<dbReference type="InterPro" id="IPR050807">
    <property type="entry name" value="TransReg_Diox_bact_type"/>
</dbReference>
<dbReference type="GO" id="GO:0003700">
    <property type="term" value="F:DNA-binding transcription factor activity"/>
    <property type="evidence" value="ECO:0007669"/>
    <property type="project" value="TreeGrafter"/>
</dbReference>
<dbReference type="SUPFAM" id="SSF47413">
    <property type="entry name" value="lambda repressor-like DNA-binding domains"/>
    <property type="match status" value="1"/>
</dbReference>
<dbReference type="InterPro" id="IPR001387">
    <property type="entry name" value="Cro/C1-type_HTH"/>
</dbReference>
<feature type="domain" description="HTH cro/C1-type" evidence="2">
    <location>
        <begin position="12"/>
        <end position="66"/>
    </location>
</feature>
<dbReference type="PROSITE" id="PS50943">
    <property type="entry name" value="HTH_CROC1"/>
    <property type="match status" value="1"/>
</dbReference>
<name>A0A4P8IDN3_9FIRM</name>
<keyword evidence="1" id="KW-0238">DNA-binding</keyword>
<evidence type="ECO:0000313" key="4">
    <source>
        <dbReference type="Proteomes" id="UP000298653"/>
    </source>
</evidence>
<dbReference type="AlphaFoldDB" id="A0A4P8IDN3"/>
<dbReference type="GO" id="GO:0003677">
    <property type="term" value="F:DNA binding"/>
    <property type="evidence" value="ECO:0007669"/>
    <property type="project" value="UniProtKB-KW"/>
</dbReference>
<proteinExistence type="predicted"/>
<sequence>MKINYEALGRKIKEVRRKQNMTQEYLAEKVDLSVSHVSNIETAKTKVSLPTLVEISNALGVSVDYLLMDSYQSLEMKEDIFVKELDAVIENCGPRDKKIVLEISRKLAELLESE</sequence>
<dbReference type="PANTHER" id="PTHR46797">
    <property type="entry name" value="HTH-TYPE TRANSCRIPTIONAL REGULATOR"/>
    <property type="match status" value="1"/>
</dbReference>
<dbReference type="RefSeq" id="WP_137329239.1">
    <property type="nucleotide sequence ID" value="NZ_CP040058.1"/>
</dbReference>
<dbReference type="PANTHER" id="PTHR46797:SF1">
    <property type="entry name" value="METHYLPHOSPHONATE SYNTHASE"/>
    <property type="match status" value="1"/>
</dbReference>
<keyword evidence="4" id="KW-1185">Reference proteome</keyword>
<gene>
    <name evidence="3" type="ORF">AR1Y2_2488</name>
</gene>
<dbReference type="OrthoDB" id="9798912at2"/>